<dbReference type="NCBIfam" id="TIGR03512">
    <property type="entry name" value="GldD_lipo"/>
    <property type="match status" value="1"/>
</dbReference>
<accession>A0A1I3K783</accession>
<dbReference type="PROSITE" id="PS51257">
    <property type="entry name" value="PROKAR_LIPOPROTEIN"/>
    <property type="match status" value="1"/>
</dbReference>
<sequence length="195" mass="22567">MIGKQIARLFVMGFAALAVGACMPQYSPKPRGYFRIEFPEKTYQTFAPGCPFTTRIPTYAKMEPDRSADARPCWMDLWFPQFNARIHLSYMPVTSPDNFNQLVEDARTFAFNHTVKATAIDQQRISRPNAQVYGLNYEIKGNTASNIQFFLTDSTHHYLRGALYFHEKPRLDSIRPVLDFIKTDIDTLIQSLRWK</sequence>
<keyword evidence="2" id="KW-1185">Reference proteome</keyword>
<dbReference type="InterPro" id="IPR019850">
    <property type="entry name" value="GldD-like"/>
</dbReference>
<dbReference type="STRING" id="1477437.SAMN05444682_105111"/>
<evidence type="ECO:0000313" key="2">
    <source>
        <dbReference type="Proteomes" id="UP000198670"/>
    </source>
</evidence>
<name>A0A1I3K783_9SPHI</name>
<dbReference type="RefSeq" id="WP_090626765.1">
    <property type="nucleotide sequence ID" value="NZ_FOQO01000005.1"/>
</dbReference>
<gene>
    <name evidence="1" type="ORF">SAMN05444682_105111</name>
</gene>
<dbReference type="AlphaFoldDB" id="A0A1I3K783"/>
<keyword evidence="1" id="KW-0449">Lipoprotein</keyword>
<proteinExistence type="predicted"/>
<protein>
    <submittedName>
        <fullName evidence="1">Gliding motility-associated lipoprotein GldD</fullName>
    </submittedName>
</protein>
<evidence type="ECO:0000313" key="1">
    <source>
        <dbReference type="EMBL" id="SFI68317.1"/>
    </source>
</evidence>
<reference evidence="1 2" key="1">
    <citation type="submission" date="2016-10" db="EMBL/GenBank/DDBJ databases">
        <authorList>
            <person name="de Groot N.N."/>
        </authorList>
    </citation>
    <scope>NUCLEOTIDE SEQUENCE [LARGE SCALE GENOMIC DNA]</scope>
    <source>
        <strain evidence="1 2">RK1</strain>
    </source>
</reference>
<dbReference type="EMBL" id="FOQO01000005">
    <property type="protein sequence ID" value="SFI68317.1"/>
    <property type="molecule type" value="Genomic_DNA"/>
</dbReference>
<dbReference type="Proteomes" id="UP000198670">
    <property type="component" value="Unassembled WGS sequence"/>
</dbReference>
<dbReference type="Pfam" id="PF25593">
    <property type="entry name" value="GldD_lipo"/>
    <property type="match status" value="1"/>
</dbReference>
<organism evidence="1 2">
    <name type="scientific">Parapedobacter indicus</name>
    <dbReference type="NCBI Taxonomy" id="1477437"/>
    <lineage>
        <taxon>Bacteria</taxon>
        <taxon>Pseudomonadati</taxon>
        <taxon>Bacteroidota</taxon>
        <taxon>Sphingobacteriia</taxon>
        <taxon>Sphingobacteriales</taxon>
        <taxon>Sphingobacteriaceae</taxon>
        <taxon>Parapedobacter</taxon>
    </lineage>
</organism>